<comment type="caution">
    <text evidence="1">The sequence shown here is derived from an EMBL/GenBank/DDBJ whole genome shotgun (WGS) entry which is preliminary data.</text>
</comment>
<evidence type="ECO:0000313" key="1">
    <source>
        <dbReference type="EMBL" id="EEF60321.1"/>
    </source>
</evidence>
<organism evidence="1 2">
    <name type="scientific">Pedosphaera parvula (strain Ellin514)</name>
    <dbReference type="NCBI Taxonomy" id="320771"/>
    <lineage>
        <taxon>Bacteria</taxon>
        <taxon>Pseudomonadati</taxon>
        <taxon>Verrucomicrobiota</taxon>
        <taxon>Pedosphaerae</taxon>
        <taxon>Pedosphaerales</taxon>
        <taxon>Pedosphaeraceae</taxon>
        <taxon>Pedosphaera</taxon>
    </lineage>
</organism>
<sequence>MSKQAGQSTSMAYFEEIKKASKPKCPSQRYLNAAANPGEPLGFVIW</sequence>
<name>B9XIQ8_PEDPL</name>
<protein>
    <submittedName>
        <fullName evidence="1">Uncharacterized protein</fullName>
    </submittedName>
</protein>
<accession>B9XIQ8</accession>
<reference evidence="1 2" key="1">
    <citation type="journal article" date="2011" name="J. Bacteriol.">
        <title>Genome sequence of 'Pedosphaera parvula' Ellin514, an aerobic Verrucomicrobial isolate from pasture soil.</title>
        <authorList>
            <person name="Kant R."/>
            <person name="van Passel M.W."/>
            <person name="Sangwan P."/>
            <person name="Palva A."/>
            <person name="Lucas S."/>
            <person name="Copeland A."/>
            <person name="Lapidus A."/>
            <person name="Glavina Del Rio T."/>
            <person name="Dalin E."/>
            <person name="Tice H."/>
            <person name="Bruce D."/>
            <person name="Goodwin L."/>
            <person name="Pitluck S."/>
            <person name="Chertkov O."/>
            <person name="Larimer F.W."/>
            <person name="Land M.L."/>
            <person name="Hauser L."/>
            <person name="Brettin T.S."/>
            <person name="Detter J.C."/>
            <person name="Han S."/>
            <person name="de Vos W.M."/>
            <person name="Janssen P.H."/>
            <person name="Smidt H."/>
        </authorList>
    </citation>
    <scope>NUCLEOTIDE SEQUENCE [LARGE SCALE GENOMIC DNA]</scope>
    <source>
        <strain evidence="1 2">Ellin514</strain>
    </source>
</reference>
<keyword evidence="2" id="KW-1185">Reference proteome</keyword>
<dbReference type="AlphaFoldDB" id="B9XIQ8"/>
<proteinExistence type="predicted"/>
<dbReference type="EMBL" id="ABOX02000018">
    <property type="protein sequence ID" value="EEF60321.1"/>
    <property type="molecule type" value="Genomic_DNA"/>
</dbReference>
<gene>
    <name evidence="1" type="ORF">Cflav_PD3017</name>
</gene>
<evidence type="ECO:0000313" key="2">
    <source>
        <dbReference type="Proteomes" id="UP000003688"/>
    </source>
</evidence>
<dbReference type="Proteomes" id="UP000003688">
    <property type="component" value="Unassembled WGS sequence"/>
</dbReference>